<comment type="caution">
    <text evidence="2">The sequence shown here is derived from an EMBL/GenBank/DDBJ whole genome shotgun (WGS) entry which is preliminary data.</text>
</comment>
<keyword evidence="1" id="KW-0812">Transmembrane</keyword>
<feature type="transmembrane region" description="Helical" evidence="1">
    <location>
        <begin position="43"/>
        <end position="65"/>
    </location>
</feature>
<keyword evidence="1" id="KW-0472">Membrane</keyword>
<dbReference type="EMBL" id="QGHC01000003">
    <property type="protein sequence ID" value="PWK92086.1"/>
    <property type="molecule type" value="Genomic_DNA"/>
</dbReference>
<dbReference type="RefSeq" id="WP_109722662.1">
    <property type="nucleotide sequence ID" value="NZ_MSZV01000029.1"/>
</dbReference>
<protein>
    <recommendedName>
        <fullName evidence="4">Serine/threonine protein kinase</fullName>
    </recommendedName>
</protein>
<evidence type="ECO:0000256" key="1">
    <source>
        <dbReference type="SAM" id="Phobius"/>
    </source>
</evidence>
<reference evidence="2 3" key="1">
    <citation type="submission" date="2018-05" db="EMBL/GenBank/DDBJ databases">
        <title>Genomic Encyclopedia of Type Strains, Phase IV (KMG-IV): sequencing the most valuable type-strain genomes for metagenomic binning, comparative biology and taxonomic classification.</title>
        <authorList>
            <person name="Goeker M."/>
        </authorList>
    </citation>
    <scope>NUCLEOTIDE SEQUENCE [LARGE SCALE GENOMIC DNA]</scope>
    <source>
        <strain evidence="2 3">DSM 14263</strain>
    </source>
</reference>
<feature type="transmembrane region" description="Helical" evidence="1">
    <location>
        <begin position="71"/>
        <end position="92"/>
    </location>
</feature>
<dbReference type="AlphaFoldDB" id="A0A316IHD9"/>
<proteinExistence type="predicted"/>
<feature type="transmembrane region" description="Helical" evidence="1">
    <location>
        <begin position="168"/>
        <end position="186"/>
    </location>
</feature>
<keyword evidence="1" id="KW-1133">Transmembrane helix</keyword>
<organism evidence="2 3">
    <name type="scientific">Fulvimonas soli</name>
    <dbReference type="NCBI Taxonomy" id="155197"/>
    <lineage>
        <taxon>Bacteria</taxon>
        <taxon>Pseudomonadati</taxon>
        <taxon>Pseudomonadota</taxon>
        <taxon>Gammaproteobacteria</taxon>
        <taxon>Lysobacterales</taxon>
        <taxon>Rhodanobacteraceae</taxon>
        <taxon>Fulvimonas</taxon>
    </lineage>
</organism>
<dbReference type="OrthoDB" id="5954304at2"/>
<keyword evidence="3" id="KW-1185">Reference proteome</keyword>
<evidence type="ECO:0008006" key="4">
    <source>
        <dbReference type="Google" id="ProtNLM"/>
    </source>
</evidence>
<feature type="transmembrane region" description="Helical" evidence="1">
    <location>
        <begin position="129"/>
        <end position="148"/>
    </location>
</feature>
<accession>A0A316IHD9</accession>
<name>A0A316IHD9_9GAMM</name>
<evidence type="ECO:0000313" key="2">
    <source>
        <dbReference type="EMBL" id="PWK92086.1"/>
    </source>
</evidence>
<gene>
    <name evidence="2" type="ORF">C7456_103205</name>
</gene>
<sequence>MELDEMKQAWQALDRRLAEQAALYRAIHRGQGMDRLRRGLRPLAWGQYVQIAFGVAAMLWGVSFWTTHLDVLHHVLCGAAVQAFGIVMVAFAGRLLFLLREIDHAAPVLENQRRLAALRAWRVRVEAPVFAVLGAVVWVPAALMLVQYGFDRWGDDYWNHAPWLTGHFVFSGLVSLALVLLAYALIRRAGRRRWLEDNFAGGAVRKAEAMLEEIARFERG</sequence>
<dbReference type="Proteomes" id="UP000245812">
    <property type="component" value="Unassembled WGS sequence"/>
</dbReference>
<evidence type="ECO:0000313" key="3">
    <source>
        <dbReference type="Proteomes" id="UP000245812"/>
    </source>
</evidence>